<keyword evidence="3 6" id="KW-0227">DNA damage</keyword>
<evidence type="ECO:0000313" key="11">
    <source>
        <dbReference type="EMBL" id="KAH9530134.1"/>
    </source>
</evidence>
<feature type="compositionally biased region" description="Acidic residues" evidence="9">
    <location>
        <begin position="131"/>
        <end position="141"/>
    </location>
</feature>
<dbReference type="Gene3D" id="1.10.1420.10">
    <property type="match status" value="2"/>
</dbReference>
<dbReference type="FunFam" id="1.10.1420.10:FF:000005">
    <property type="entry name" value="DNA mismatch repair protein"/>
    <property type="match status" value="1"/>
</dbReference>
<reference evidence="11" key="1">
    <citation type="submission" date="2013-05" db="EMBL/GenBank/DDBJ databases">
        <authorList>
            <person name="Yim A.K.Y."/>
            <person name="Chan T.F."/>
            <person name="Ji K.M."/>
            <person name="Liu X.Y."/>
            <person name="Zhou J.W."/>
            <person name="Li R.Q."/>
            <person name="Yang K.Y."/>
            <person name="Li J."/>
            <person name="Li M."/>
            <person name="Law P.T.W."/>
            <person name="Wu Y.L."/>
            <person name="Cai Z.L."/>
            <person name="Qin H."/>
            <person name="Bao Y."/>
            <person name="Leung R.K.K."/>
            <person name="Ng P.K.S."/>
            <person name="Zou J."/>
            <person name="Zhong X.J."/>
            <person name="Ran P.X."/>
            <person name="Zhong N.S."/>
            <person name="Liu Z.G."/>
            <person name="Tsui S.K.W."/>
        </authorList>
    </citation>
    <scope>NUCLEOTIDE SEQUENCE</scope>
    <source>
        <strain evidence="11">Derf</strain>
        <tissue evidence="11">Whole organism</tissue>
    </source>
</reference>
<reference evidence="11" key="2">
    <citation type="journal article" date="2022" name="Res Sq">
        <title>Comparative Genomics Reveals Insights into the Divergent Evolution of Astigmatic Mites and Household Pest Adaptations.</title>
        <authorList>
            <person name="Xiong Q."/>
            <person name="Wan A.T.-Y."/>
            <person name="Liu X.-Y."/>
            <person name="Fung C.S.-H."/>
            <person name="Xiao X."/>
            <person name="Malainual N."/>
            <person name="Hou J."/>
            <person name="Wang L."/>
            <person name="Wang M."/>
            <person name="Yang K."/>
            <person name="Cui Y."/>
            <person name="Leung E."/>
            <person name="Nong W."/>
            <person name="Shin S.-K."/>
            <person name="Au S."/>
            <person name="Jeong K.Y."/>
            <person name="Chew F.T."/>
            <person name="Hui J."/>
            <person name="Leung T.F."/>
            <person name="Tungtrongchitr A."/>
            <person name="Zhong N."/>
            <person name="Liu Z."/>
            <person name="Tsui S."/>
        </authorList>
    </citation>
    <scope>NUCLEOTIDE SEQUENCE</scope>
    <source>
        <strain evidence="11">Derf</strain>
        <tissue evidence="11">Whole organism</tissue>
    </source>
</reference>
<dbReference type="PIRSF" id="PIRSF037677">
    <property type="entry name" value="DNA_mis_repair_Msh6"/>
    <property type="match status" value="1"/>
</dbReference>
<keyword evidence="12" id="KW-1185">Reference proteome</keyword>
<dbReference type="Pfam" id="PF05188">
    <property type="entry name" value="MutS_II"/>
    <property type="match status" value="1"/>
</dbReference>
<dbReference type="EMBL" id="ASGP02000001">
    <property type="protein sequence ID" value="KAH9530134.1"/>
    <property type="molecule type" value="Genomic_DNA"/>
</dbReference>
<evidence type="ECO:0000256" key="6">
    <source>
        <dbReference type="PIRNR" id="PIRNR037677"/>
    </source>
</evidence>
<dbReference type="InterPro" id="IPR045076">
    <property type="entry name" value="MutS"/>
</dbReference>
<dbReference type="InterPro" id="IPR017261">
    <property type="entry name" value="DNA_mismatch_repair_MutS/MSH"/>
</dbReference>
<dbReference type="Gene3D" id="3.30.420.110">
    <property type="entry name" value="MutS, connector domain"/>
    <property type="match status" value="1"/>
</dbReference>
<dbReference type="SUPFAM" id="SSF48334">
    <property type="entry name" value="DNA repair protein MutS, domain III"/>
    <property type="match status" value="1"/>
</dbReference>
<dbReference type="InterPro" id="IPR007860">
    <property type="entry name" value="DNA_mmatch_repair_MutS_con_dom"/>
</dbReference>
<feature type="coiled-coil region" evidence="8">
    <location>
        <begin position="932"/>
        <end position="959"/>
    </location>
</feature>
<dbReference type="SUPFAM" id="SSF53150">
    <property type="entry name" value="DNA repair protein MutS, domain II"/>
    <property type="match status" value="1"/>
</dbReference>
<keyword evidence="5 6" id="KW-0238">DNA-binding</keyword>
<comment type="caution">
    <text evidence="11">The sequence shown here is derived from an EMBL/GenBank/DDBJ whole genome shotgun (WGS) entry which is preliminary data.</text>
</comment>
<dbReference type="SUPFAM" id="SSF55271">
    <property type="entry name" value="DNA repair protein MutS, domain I"/>
    <property type="match status" value="1"/>
</dbReference>
<feature type="compositionally biased region" description="Polar residues" evidence="9">
    <location>
        <begin position="59"/>
        <end position="68"/>
    </location>
</feature>
<dbReference type="Pfam" id="PF05190">
    <property type="entry name" value="MutS_IV"/>
    <property type="match status" value="1"/>
</dbReference>
<dbReference type="InterPro" id="IPR000432">
    <property type="entry name" value="DNA_mismatch_repair_MutS_C"/>
</dbReference>
<dbReference type="InterPro" id="IPR027417">
    <property type="entry name" value="P-loop_NTPase"/>
</dbReference>
<dbReference type="Pfam" id="PF05192">
    <property type="entry name" value="MutS_III"/>
    <property type="match status" value="1"/>
</dbReference>
<feature type="domain" description="DNA mismatch repair proteins mutS family" evidence="10">
    <location>
        <begin position="1126"/>
        <end position="1142"/>
    </location>
</feature>
<feature type="region of interest" description="Disordered" evidence="9">
    <location>
        <begin position="30"/>
        <end position="180"/>
    </location>
</feature>
<protein>
    <recommendedName>
        <fullName evidence="6">DNA mismatch repair protein</fullName>
    </recommendedName>
</protein>
<organism evidence="11 12">
    <name type="scientific">Dermatophagoides farinae</name>
    <name type="common">American house dust mite</name>
    <dbReference type="NCBI Taxonomy" id="6954"/>
    <lineage>
        <taxon>Eukaryota</taxon>
        <taxon>Metazoa</taxon>
        <taxon>Ecdysozoa</taxon>
        <taxon>Arthropoda</taxon>
        <taxon>Chelicerata</taxon>
        <taxon>Arachnida</taxon>
        <taxon>Acari</taxon>
        <taxon>Acariformes</taxon>
        <taxon>Sarcoptiformes</taxon>
        <taxon>Astigmata</taxon>
        <taxon>Psoroptidia</taxon>
        <taxon>Analgoidea</taxon>
        <taxon>Pyroglyphidae</taxon>
        <taxon>Dermatophagoidinae</taxon>
        <taxon>Dermatophagoides</taxon>
    </lineage>
</organism>
<dbReference type="Pfam" id="PF00488">
    <property type="entry name" value="MutS_V"/>
    <property type="match status" value="1"/>
</dbReference>
<evidence type="ECO:0000256" key="4">
    <source>
        <dbReference type="ARBA" id="ARBA00022840"/>
    </source>
</evidence>
<name>A0A922IES8_DERFA</name>
<evidence type="ECO:0000256" key="7">
    <source>
        <dbReference type="RuleBase" id="RU003756"/>
    </source>
</evidence>
<dbReference type="InterPro" id="IPR007695">
    <property type="entry name" value="DNA_mismatch_repair_MutS-lik_N"/>
</dbReference>
<dbReference type="SMART" id="SM00533">
    <property type="entry name" value="MUTSd"/>
    <property type="match status" value="1"/>
</dbReference>
<dbReference type="PANTHER" id="PTHR11361:SF148">
    <property type="entry name" value="DNA MISMATCH REPAIR PROTEIN MSH6"/>
    <property type="match status" value="1"/>
</dbReference>
<keyword evidence="6 7" id="KW-0234">DNA repair</keyword>
<proteinExistence type="inferred from homology"/>
<keyword evidence="8" id="KW-0175">Coiled coil</keyword>
<dbReference type="InterPro" id="IPR016151">
    <property type="entry name" value="DNA_mismatch_repair_MutS_N"/>
</dbReference>
<evidence type="ECO:0000256" key="5">
    <source>
        <dbReference type="ARBA" id="ARBA00023125"/>
    </source>
</evidence>
<evidence type="ECO:0000256" key="2">
    <source>
        <dbReference type="ARBA" id="ARBA00022741"/>
    </source>
</evidence>
<keyword evidence="2 6" id="KW-0547">Nucleotide-binding</keyword>
<evidence type="ECO:0000313" key="12">
    <source>
        <dbReference type="Proteomes" id="UP000790347"/>
    </source>
</evidence>
<evidence type="ECO:0000256" key="1">
    <source>
        <dbReference type="ARBA" id="ARBA00006271"/>
    </source>
</evidence>
<dbReference type="Pfam" id="PF01624">
    <property type="entry name" value="MutS_I"/>
    <property type="match status" value="1"/>
</dbReference>
<dbReference type="GO" id="GO:0030983">
    <property type="term" value="F:mismatched DNA binding"/>
    <property type="evidence" value="ECO:0007669"/>
    <property type="project" value="UniProtKB-UniRule"/>
</dbReference>
<gene>
    <name evidence="11" type="primary">MSH6</name>
    <name evidence="11" type="ORF">DERF_003961</name>
</gene>
<dbReference type="FunFam" id="3.40.1170.10:FF:000002">
    <property type="entry name" value="DNA mismatch repair protein"/>
    <property type="match status" value="1"/>
</dbReference>
<dbReference type="PROSITE" id="PS00486">
    <property type="entry name" value="DNA_MISMATCH_REPAIR_2"/>
    <property type="match status" value="1"/>
</dbReference>
<dbReference type="GO" id="GO:0140664">
    <property type="term" value="F:ATP-dependent DNA damage sensor activity"/>
    <property type="evidence" value="ECO:0007669"/>
    <property type="project" value="InterPro"/>
</dbReference>
<dbReference type="InterPro" id="IPR036187">
    <property type="entry name" value="DNA_mismatch_repair_MutS_sf"/>
</dbReference>
<evidence type="ECO:0000256" key="8">
    <source>
        <dbReference type="SAM" id="Coils"/>
    </source>
</evidence>
<feature type="compositionally biased region" description="Basic and acidic residues" evidence="9">
    <location>
        <begin position="70"/>
        <end position="86"/>
    </location>
</feature>
<dbReference type="InterPro" id="IPR007861">
    <property type="entry name" value="DNA_mismatch_repair_MutS_clamp"/>
</dbReference>
<accession>A0A922IES8</accession>
<comment type="similarity">
    <text evidence="1 6 7">Belongs to the DNA mismatch repair MutS family.</text>
</comment>
<evidence type="ECO:0000256" key="9">
    <source>
        <dbReference type="SAM" id="MobiDB-lite"/>
    </source>
</evidence>
<dbReference type="SUPFAM" id="SSF52540">
    <property type="entry name" value="P-loop containing nucleoside triphosphate hydrolases"/>
    <property type="match status" value="1"/>
</dbReference>
<dbReference type="InterPro" id="IPR036678">
    <property type="entry name" value="MutS_con_dom_sf"/>
</dbReference>
<dbReference type="Proteomes" id="UP000790347">
    <property type="component" value="Unassembled WGS sequence"/>
</dbReference>
<dbReference type="GO" id="GO:0005524">
    <property type="term" value="F:ATP binding"/>
    <property type="evidence" value="ECO:0007669"/>
    <property type="project" value="UniProtKB-UniRule"/>
</dbReference>
<dbReference type="GO" id="GO:0032301">
    <property type="term" value="C:MutSalpha complex"/>
    <property type="evidence" value="ECO:0007669"/>
    <property type="project" value="TreeGrafter"/>
</dbReference>
<dbReference type="Gene3D" id="3.40.1170.10">
    <property type="entry name" value="DNA repair protein MutS, domain I"/>
    <property type="match status" value="1"/>
</dbReference>
<dbReference type="SMART" id="SM00534">
    <property type="entry name" value="MUTSac"/>
    <property type="match status" value="1"/>
</dbReference>
<sequence length="1298" mass="149739">MKKSPFRGCQTPKQNNTLLNYFSRTTPKSVEKCDSTIQSKSKDDVSDKRIELSDRSNKSENNCKTATRNCLEKETPSKRKTEQRASDDDDDKIGLIKSNDSMQKNKRFKRIFLSSDDDDDDNENVSKNDGDDYQPETESSDVDFISENSDSNFGNDDDDEVTPPSKKSKKNCKSSSKNVNATKSNKYKKDADDFIFDDMIEISDDSQNLSNLKLKTKKILDTNSADSITTLKMNEDKSIAFKFIPVDPIVHEKDSVFDDENLAENANVANNEYAILDNEKIVKKSSYSSLSNVDKPTSSEQATNTQWPHLSYKFLQPKYIKDLNGNPMLINDELNVNYDPSTLYVPIEFLEQQTPAMRQWWELKSRNYDTILFFKMGKFYEFFHMDAVSCAKELKILFMRGNNAHAGFPEKSYKKYADALVQKGYKVARVEQTETPEMVTERCKKMKRTTKFDKVVKREICRISSIGTRYMSDIDADTFLDYTSYLMAFTCKEFTKSSFDLGVCFVDVSIGQFFLSQFRDDRNNSKLRTLISHYSPVEIIIEESNKLCKLIETICPAARVQKLKRFKSASQTLKFIYEKNLWSNIATDFRNEILDPSDVIQQSARTEFELATVSMGAIIDYLEKSLIIDDIMSMGQFQVYRPPEFNSVMTKLPDHMIMDSMTMKNLEILESLTHNDMSKTSTLFKIINHCQTAFGKRMLRTWICQPLCGLSNGLEMRREAVRDLAENIDIAGYHKHWKEMLKKIPDLDRLLTQIHSQSSLKRSKDHPDARAILFESDIYRIRRIKTFLDTIAGFEQISKIVENIQSNLDLFKSKYIHQLMTYIEDGGLFPRFDDKIKFFRQSFDEEKVRQDGHFIPDKGVDDEYDQACETISNITKKFDDYLNEQKLFFKTRINYVNALKNRFLLEVPDSCESKISKWQENYELKSSRKGYKRYHTTKLIEMIEQLEQAENEKQLLLGDIFRRLLARFDQDYKIWRQAISCISQFDALLSLSNTRQLFESNGSNSCLPEFIWDHQDQSIIRAKDLRNAFLVINNTVIPNDIELMGETLILTGPNMGGKTTLMRSVGLLVILAQIGSYVPASECQLTPVDRIFTRIGAYDIVLENESTFMVELSEALSIMKYASKLSLALIDELGSGTSTFDGTAIASAIIFNLAETIKCRTLFSTHYHSILGELNGKANIKLGYMSYMIENENDKDPTDENIVFLYKLQPGICNKSYGFNVAKLAGIPNEIIRRAHQHSQQFELECRIKSLLNWFQQRKKQHNKSMISDNDRVEAEENCQQLLSTIRMLRTFIGENNP</sequence>
<dbReference type="Gene3D" id="3.40.50.300">
    <property type="entry name" value="P-loop containing nucleotide triphosphate hydrolases"/>
    <property type="match status" value="1"/>
</dbReference>
<dbReference type="PANTHER" id="PTHR11361">
    <property type="entry name" value="DNA MISMATCH REPAIR PROTEIN MUTS FAMILY MEMBER"/>
    <property type="match status" value="1"/>
</dbReference>
<comment type="function">
    <text evidence="6 7">Component of the post-replicative DNA mismatch repair system (MMR).</text>
</comment>
<evidence type="ECO:0000259" key="10">
    <source>
        <dbReference type="PROSITE" id="PS00486"/>
    </source>
</evidence>
<evidence type="ECO:0000256" key="3">
    <source>
        <dbReference type="ARBA" id="ARBA00022763"/>
    </source>
</evidence>
<keyword evidence="4 6" id="KW-0067">ATP-binding</keyword>
<dbReference type="InterPro" id="IPR007696">
    <property type="entry name" value="DNA_mismatch_repair_MutS_core"/>
</dbReference>
<dbReference type="GO" id="GO:0006298">
    <property type="term" value="P:mismatch repair"/>
    <property type="evidence" value="ECO:0007669"/>
    <property type="project" value="InterPro"/>
</dbReference>
<feature type="compositionally biased region" description="Basic and acidic residues" evidence="9">
    <location>
        <begin position="30"/>
        <end position="58"/>
    </location>
</feature>